<accession>A0A1M5YJ62</accession>
<dbReference type="Proteomes" id="UP000184226">
    <property type="component" value="Unassembled WGS sequence"/>
</dbReference>
<dbReference type="AlphaFoldDB" id="A0A1M5YJ62"/>
<dbReference type="OrthoDB" id="9014431at2"/>
<evidence type="ECO:0000313" key="2">
    <source>
        <dbReference type="Proteomes" id="UP000184226"/>
    </source>
</evidence>
<dbReference type="EMBL" id="FQXE01000009">
    <property type="protein sequence ID" value="SHI12055.1"/>
    <property type="molecule type" value="Genomic_DNA"/>
</dbReference>
<gene>
    <name evidence="1" type="ORF">SAMN04488135_109145</name>
</gene>
<dbReference type="RefSeq" id="WP_073104965.1">
    <property type="nucleotide sequence ID" value="NZ_FQXE01000009.1"/>
</dbReference>
<name>A0A1M5YJ62_9BURK</name>
<keyword evidence="2" id="KW-1185">Reference proteome</keyword>
<organism evidence="1 2">
    <name type="scientific">Pollutimonas bauzanensis</name>
    <dbReference type="NCBI Taxonomy" id="658167"/>
    <lineage>
        <taxon>Bacteria</taxon>
        <taxon>Pseudomonadati</taxon>
        <taxon>Pseudomonadota</taxon>
        <taxon>Betaproteobacteria</taxon>
        <taxon>Burkholderiales</taxon>
        <taxon>Alcaligenaceae</taxon>
        <taxon>Pollutimonas</taxon>
    </lineage>
</organism>
<reference evidence="1 2" key="1">
    <citation type="submission" date="2016-11" db="EMBL/GenBank/DDBJ databases">
        <authorList>
            <person name="Jaros S."/>
            <person name="Januszkiewicz K."/>
            <person name="Wedrychowicz H."/>
        </authorList>
    </citation>
    <scope>NUCLEOTIDE SEQUENCE [LARGE SCALE GENOMIC DNA]</scope>
    <source>
        <strain evidence="1 2">CGMCC 1.10190</strain>
    </source>
</reference>
<sequence>MNRAVLKAALNGDIANAVTAATPGGIEQQETKGQRALVESTMLPKEIREATREQLAGIGFQFGEDVDELFVRCKLPSGWTKRATEHPMNSELLDDKGRRRAGVFYKAAFYDRRANMTMEPRFSVQVFGDGKDEKHRHASVMDGDAIVYDLGEWRKDDYALYNKLRLSGEAWLAAHYPQWKDPLAYWDLQCSGEN</sequence>
<evidence type="ECO:0000313" key="1">
    <source>
        <dbReference type="EMBL" id="SHI12055.1"/>
    </source>
</evidence>
<protein>
    <submittedName>
        <fullName evidence="1">Uncharacterized protein</fullName>
    </submittedName>
</protein>
<proteinExistence type="predicted"/>